<dbReference type="Proteomes" id="UP000324222">
    <property type="component" value="Unassembled WGS sequence"/>
</dbReference>
<gene>
    <name evidence="2" type="ORF">E2C01_092605</name>
</gene>
<feature type="region of interest" description="Disordered" evidence="1">
    <location>
        <begin position="51"/>
        <end position="92"/>
    </location>
</feature>
<proteinExistence type="predicted"/>
<evidence type="ECO:0000313" key="3">
    <source>
        <dbReference type="Proteomes" id="UP000324222"/>
    </source>
</evidence>
<dbReference type="EMBL" id="VSRR010109326">
    <property type="protein sequence ID" value="MPC97298.1"/>
    <property type="molecule type" value="Genomic_DNA"/>
</dbReference>
<accession>A0A5B7JWB2</accession>
<evidence type="ECO:0000256" key="1">
    <source>
        <dbReference type="SAM" id="MobiDB-lite"/>
    </source>
</evidence>
<evidence type="ECO:0000313" key="2">
    <source>
        <dbReference type="EMBL" id="MPC97298.1"/>
    </source>
</evidence>
<feature type="compositionally biased region" description="Polar residues" evidence="1">
    <location>
        <begin position="18"/>
        <end position="29"/>
    </location>
</feature>
<organism evidence="2 3">
    <name type="scientific">Portunus trituberculatus</name>
    <name type="common">Swimming crab</name>
    <name type="synonym">Neptunus trituberculatus</name>
    <dbReference type="NCBI Taxonomy" id="210409"/>
    <lineage>
        <taxon>Eukaryota</taxon>
        <taxon>Metazoa</taxon>
        <taxon>Ecdysozoa</taxon>
        <taxon>Arthropoda</taxon>
        <taxon>Crustacea</taxon>
        <taxon>Multicrustacea</taxon>
        <taxon>Malacostraca</taxon>
        <taxon>Eumalacostraca</taxon>
        <taxon>Eucarida</taxon>
        <taxon>Decapoda</taxon>
        <taxon>Pleocyemata</taxon>
        <taxon>Brachyura</taxon>
        <taxon>Eubrachyura</taxon>
        <taxon>Portunoidea</taxon>
        <taxon>Portunidae</taxon>
        <taxon>Portuninae</taxon>
        <taxon>Portunus</taxon>
    </lineage>
</organism>
<feature type="compositionally biased region" description="Basic residues" evidence="1">
    <location>
        <begin position="1"/>
        <end position="15"/>
    </location>
</feature>
<sequence length="92" mass="9930">MVRRAAPKVKNRARGSFRPSQDTGISQASPCIHHTSRQGACMVGHPNRTGSGLWLETRPRLEPRPPTSTSNCGSGCGLFHREGLQDPPQQAG</sequence>
<feature type="region of interest" description="Disordered" evidence="1">
    <location>
        <begin position="1"/>
        <end position="29"/>
    </location>
</feature>
<dbReference type="AlphaFoldDB" id="A0A5B7JWB2"/>
<reference evidence="2 3" key="1">
    <citation type="submission" date="2019-05" db="EMBL/GenBank/DDBJ databases">
        <title>Another draft genome of Portunus trituberculatus and its Hox gene families provides insights of decapod evolution.</title>
        <authorList>
            <person name="Jeong J.-H."/>
            <person name="Song I."/>
            <person name="Kim S."/>
            <person name="Choi T."/>
            <person name="Kim D."/>
            <person name="Ryu S."/>
            <person name="Kim W."/>
        </authorList>
    </citation>
    <scope>NUCLEOTIDE SEQUENCE [LARGE SCALE GENOMIC DNA]</scope>
    <source>
        <tissue evidence="2">Muscle</tissue>
    </source>
</reference>
<protein>
    <submittedName>
        <fullName evidence="2">Uncharacterized protein</fullName>
    </submittedName>
</protein>
<name>A0A5B7JWB2_PORTR</name>
<comment type="caution">
    <text evidence="2">The sequence shown here is derived from an EMBL/GenBank/DDBJ whole genome shotgun (WGS) entry which is preliminary data.</text>
</comment>
<keyword evidence="3" id="KW-1185">Reference proteome</keyword>